<evidence type="ECO:0000313" key="9">
    <source>
        <dbReference type="Proteomes" id="UP000186685"/>
    </source>
</evidence>
<dbReference type="EMBL" id="QRQK01000004">
    <property type="protein sequence ID" value="RHM99810.1"/>
    <property type="molecule type" value="Genomic_DNA"/>
</dbReference>
<reference evidence="2" key="4">
    <citation type="submission" date="2021-09" db="EMBL/GenBank/DDBJ databases">
        <authorList>
            <person name="Gilroy R."/>
        </authorList>
    </citation>
    <scope>NUCLEOTIDE SEQUENCE</scope>
    <source>
        <strain evidence="2">9794</strain>
    </source>
</reference>
<protein>
    <submittedName>
        <fullName evidence="7">Uncharacterized protein</fullName>
    </submittedName>
</protein>
<evidence type="ECO:0000313" key="7">
    <source>
        <dbReference type="EMBL" id="RHF92235.1"/>
    </source>
</evidence>
<dbReference type="EMBL" id="QRUY01000037">
    <property type="protein sequence ID" value="RGS04145.1"/>
    <property type="molecule type" value="Genomic_DNA"/>
</dbReference>
<dbReference type="GeneID" id="43185560"/>
<dbReference type="EMBL" id="QSTF01000007">
    <property type="protein sequence ID" value="RGM41635.1"/>
    <property type="molecule type" value="Genomic_DNA"/>
</dbReference>
<comment type="caution">
    <text evidence="7">The sequence shown here is derived from an EMBL/GenBank/DDBJ whole genome shotgun (WGS) entry which is preliminary data.</text>
</comment>
<evidence type="ECO:0000313" key="4">
    <source>
        <dbReference type="EMBL" id="RGK57173.1"/>
    </source>
</evidence>
<reference evidence="2" key="3">
    <citation type="journal article" date="2021" name="PeerJ">
        <title>Extensive microbial diversity within the chicken gut microbiome revealed by metagenomics and culture.</title>
        <authorList>
            <person name="Gilroy R."/>
            <person name="Ravi A."/>
            <person name="Getino M."/>
            <person name="Pursley I."/>
            <person name="Horton D.L."/>
            <person name="Alikhan N.F."/>
            <person name="Baker D."/>
            <person name="Gharbi K."/>
            <person name="Hall N."/>
            <person name="Watson M."/>
            <person name="Adriaenssens E.M."/>
            <person name="Foster-Nyarko E."/>
            <person name="Jarju S."/>
            <person name="Secka A."/>
            <person name="Antonio M."/>
            <person name="Oren A."/>
            <person name="Chaudhuri R.R."/>
            <person name="La Ragione R."/>
            <person name="Hildebrand F."/>
            <person name="Pallen M.J."/>
        </authorList>
    </citation>
    <scope>NUCLEOTIDE SEQUENCE</scope>
    <source>
        <strain evidence="2">9794</strain>
    </source>
</reference>
<keyword evidence="1" id="KW-0175">Coiled coil</keyword>
<evidence type="ECO:0000313" key="5">
    <source>
        <dbReference type="EMBL" id="RGM41635.1"/>
    </source>
</evidence>
<dbReference type="RefSeq" id="WP_007562723.1">
    <property type="nucleotide sequence ID" value="NZ_CABKPU010000003.1"/>
</dbReference>
<evidence type="ECO:0000313" key="11">
    <source>
        <dbReference type="Proteomes" id="UP000260862"/>
    </source>
</evidence>
<dbReference type="Proteomes" id="UP000285109">
    <property type="component" value="Unassembled WGS sequence"/>
</dbReference>
<proteinExistence type="predicted"/>
<sequence>MTEEDKKLLHTFEGKLRQLLFLYEELKKENLSLRNEIDRKSAEIAQLECNNKELEAKYINLKNARILSINDNDLRDTKQRLAKLVREVDKCIALLNE</sequence>
<dbReference type="Proteomes" id="UP000186685">
    <property type="component" value="Unassembled WGS sequence"/>
</dbReference>
<dbReference type="EMBL" id="QRHQ01000005">
    <property type="protein sequence ID" value="RHF92235.1"/>
    <property type="molecule type" value="Genomic_DNA"/>
</dbReference>
<dbReference type="EMBL" id="QSQT01000006">
    <property type="protein sequence ID" value="RGK57173.1"/>
    <property type="molecule type" value="Genomic_DNA"/>
</dbReference>
<dbReference type="Proteomes" id="UP000260780">
    <property type="component" value="Unassembled WGS sequence"/>
</dbReference>
<evidence type="ECO:0000313" key="2">
    <source>
        <dbReference type="EMBL" id="HJF82261.1"/>
    </source>
</evidence>
<feature type="coiled-coil region" evidence="1">
    <location>
        <begin position="16"/>
        <end position="64"/>
    </location>
</feature>
<dbReference type="Proteomes" id="UP000283485">
    <property type="component" value="Unassembled WGS sequence"/>
</dbReference>
<evidence type="ECO:0000313" key="10">
    <source>
        <dbReference type="Proteomes" id="UP000260780"/>
    </source>
</evidence>
<dbReference type="Proteomes" id="UP000722357">
    <property type="component" value="Unassembled WGS sequence"/>
</dbReference>
<dbReference type="Proteomes" id="UP000260862">
    <property type="component" value="Unassembled WGS sequence"/>
</dbReference>
<name>A0A1Q6GJU1_9BACT</name>
<evidence type="ECO:0000256" key="1">
    <source>
        <dbReference type="SAM" id="Coils"/>
    </source>
</evidence>
<evidence type="ECO:0000313" key="3">
    <source>
        <dbReference type="EMBL" id="OKZ11460.1"/>
    </source>
</evidence>
<gene>
    <name evidence="3" type="ORF">BHV76_03960</name>
    <name evidence="7" type="ORF">DW653_04170</name>
    <name evidence="6" type="ORF">DWY14_13590</name>
    <name evidence="8" type="ORF">DWZ34_03125</name>
    <name evidence="5" type="ORF">DXC17_04830</name>
    <name evidence="4" type="ORF">DXD04_04440</name>
    <name evidence="2" type="ORF">K8V40_11555</name>
</gene>
<evidence type="ECO:0000313" key="12">
    <source>
        <dbReference type="Proteomes" id="UP000283485"/>
    </source>
</evidence>
<dbReference type="STRING" id="310297.BHV76_03960"/>
<dbReference type="AlphaFoldDB" id="A0A1Q6GJU1"/>
<keyword evidence="11" id="KW-1185">Reference proteome</keyword>
<dbReference type="EMBL" id="MNQR01000013">
    <property type="protein sequence ID" value="OKZ11460.1"/>
    <property type="molecule type" value="Genomic_DNA"/>
</dbReference>
<reference evidence="3 9" key="1">
    <citation type="journal article" date="2016" name="Nat. Biotechnol.">
        <title>Measurement of bacterial replication rates in microbial communities.</title>
        <authorList>
            <person name="Brown C.T."/>
            <person name="Olm M.R."/>
            <person name="Thomas B.C."/>
            <person name="Banfield J.F."/>
        </authorList>
    </citation>
    <scope>NUCLEOTIDE SEQUENCE [LARGE SCALE GENOMIC DNA]</scope>
    <source>
        <strain evidence="3">45_130</strain>
    </source>
</reference>
<evidence type="ECO:0000313" key="14">
    <source>
        <dbReference type="Proteomes" id="UP000285750"/>
    </source>
</evidence>
<organism evidence="7 12">
    <name type="scientific">Phocaeicola plebeius</name>
    <dbReference type="NCBI Taxonomy" id="310297"/>
    <lineage>
        <taxon>Bacteria</taxon>
        <taxon>Pseudomonadati</taxon>
        <taxon>Bacteroidota</taxon>
        <taxon>Bacteroidia</taxon>
        <taxon>Bacteroidales</taxon>
        <taxon>Bacteroidaceae</taxon>
        <taxon>Phocaeicola</taxon>
    </lineage>
</organism>
<dbReference type="Proteomes" id="UP000285750">
    <property type="component" value="Unassembled WGS sequence"/>
</dbReference>
<accession>A0A1Q6GJU1</accession>
<evidence type="ECO:0000313" key="6">
    <source>
        <dbReference type="EMBL" id="RGS04145.1"/>
    </source>
</evidence>
<reference evidence="10 11" key="2">
    <citation type="submission" date="2018-08" db="EMBL/GenBank/DDBJ databases">
        <title>A genome reference for cultivated species of the human gut microbiota.</title>
        <authorList>
            <person name="Zou Y."/>
            <person name="Xue W."/>
            <person name="Luo G."/>
        </authorList>
    </citation>
    <scope>NUCLEOTIDE SEQUENCE [LARGE SCALE GENOMIC DNA]</scope>
    <source>
        <strain evidence="6 14">AF24-16AC</strain>
        <strain evidence="8 13">AF31-28B-AC</strain>
        <strain evidence="7 12">AM23-23</strain>
        <strain evidence="5 10">OM08-14</strain>
        <strain evidence="4 11">TF10-3AC</strain>
    </source>
</reference>
<evidence type="ECO:0000313" key="8">
    <source>
        <dbReference type="EMBL" id="RHM99810.1"/>
    </source>
</evidence>
<dbReference type="EMBL" id="DYWE01000118">
    <property type="protein sequence ID" value="HJF82261.1"/>
    <property type="molecule type" value="Genomic_DNA"/>
</dbReference>
<evidence type="ECO:0000313" key="13">
    <source>
        <dbReference type="Proteomes" id="UP000285109"/>
    </source>
</evidence>